<gene>
    <name evidence="7" type="ORF">E3N88_22413</name>
</gene>
<dbReference type="InterPro" id="IPR008511">
    <property type="entry name" value="ROH1-like"/>
</dbReference>
<proteinExistence type="inferred from homology"/>
<accession>A0A5N6NAB1</accession>
<keyword evidence="8" id="KW-1185">Reference proteome</keyword>
<comment type="caution">
    <text evidence="7">The sequence shown here is derived from an EMBL/GenBank/DDBJ whole genome shotgun (WGS) entry which is preliminary data.</text>
</comment>
<dbReference type="PANTHER" id="PTHR31509">
    <property type="entry name" value="BPS1-LIKE PROTEIN"/>
    <property type="match status" value="1"/>
</dbReference>
<sequence length="387" mass="44247">MRTDYQGSSLANFGRSILSMKRDPVVHSVDHETPNQDREIEAFQRQVTQRFHDLSVVDSHELLSVYWISKLLDVFLCCQEEFKAILFNNKSFLSKQPMDKLISDYFERSVKGLDVCNAIRDGMEQIRQSQKQLEIVLCALNNQKTLGEAQIRRAKKGFIDLTNGMLDVNESCTNSTNLAHRNRSFGRHQKDSQKDKSLKRFRSLSWSVSRSWSASKQLQAIGNNIVVPKANENIATNGLAVAVYTMSNVLLFVMWALVAAIPCQDRGLQSHFNIPKTFVWGRVIHSLHDRILEEAKKSERKNSCGLLREIHGIEKSARFLNELTDSIQFPIGEHMEEEIRKQVEELRIVYGGLKNGLDPLEKQVREVFHRIVKSRIAVFDSSANGSE</sequence>
<evidence type="ECO:0000256" key="1">
    <source>
        <dbReference type="ARBA" id="ARBA00004167"/>
    </source>
</evidence>
<evidence type="ECO:0000256" key="5">
    <source>
        <dbReference type="ARBA" id="ARBA00035114"/>
    </source>
</evidence>
<keyword evidence="3 6" id="KW-1133">Transmembrane helix</keyword>
<comment type="similarity">
    <text evidence="5">Belongs to the ROH1 family.</text>
</comment>
<dbReference type="EMBL" id="SZYD01000012">
    <property type="protein sequence ID" value="KAD4584812.1"/>
    <property type="molecule type" value="Genomic_DNA"/>
</dbReference>
<evidence type="ECO:0000256" key="3">
    <source>
        <dbReference type="ARBA" id="ARBA00022989"/>
    </source>
</evidence>
<dbReference type="GO" id="GO:0016020">
    <property type="term" value="C:membrane"/>
    <property type="evidence" value="ECO:0007669"/>
    <property type="project" value="UniProtKB-SubCell"/>
</dbReference>
<protein>
    <recommendedName>
        <fullName evidence="9">R3H domain-containing protein</fullName>
    </recommendedName>
</protein>
<evidence type="ECO:0008006" key="9">
    <source>
        <dbReference type="Google" id="ProtNLM"/>
    </source>
</evidence>
<reference evidence="7 8" key="1">
    <citation type="submission" date="2019-05" db="EMBL/GenBank/DDBJ databases">
        <title>Mikania micrantha, genome provides insights into the molecular mechanism of rapid growth.</title>
        <authorList>
            <person name="Liu B."/>
        </authorList>
    </citation>
    <scope>NUCLEOTIDE SEQUENCE [LARGE SCALE GENOMIC DNA]</scope>
    <source>
        <strain evidence="7">NLD-2019</strain>
        <tissue evidence="7">Leaf</tissue>
    </source>
</reference>
<evidence type="ECO:0000256" key="6">
    <source>
        <dbReference type="SAM" id="Phobius"/>
    </source>
</evidence>
<dbReference type="OrthoDB" id="1878996at2759"/>
<dbReference type="Proteomes" id="UP000326396">
    <property type="component" value="Linkage Group LG2"/>
</dbReference>
<keyword evidence="4 6" id="KW-0472">Membrane</keyword>
<comment type="subcellular location">
    <subcellularLocation>
        <location evidence="1">Membrane</location>
        <topology evidence="1">Single-pass membrane protein</topology>
    </subcellularLocation>
</comment>
<dbReference type="Pfam" id="PF05633">
    <property type="entry name" value="ROH1-like"/>
    <property type="match status" value="1"/>
</dbReference>
<evidence type="ECO:0000313" key="7">
    <source>
        <dbReference type="EMBL" id="KAD4584812.1"/>
    </source>
</evidence>
<evidence type="ECO:0000313" key="8">
    <source>
        <dbReference type="Proteomes" id="UP000326396"/>
    </source>
</evidence>
<organism evidence="7 8">
    <name type="scientific">Mikania micrantha</name>
    <name type="common">bitter vine</name>
    <dbReference type="NCBI Taxonomy" id="192012"/>
    <lineage>
        <taxon>Eukaryota</taxon>
        <taxon>Viridiplantae</taxon>
        <taxon>Streptophyta</taxon>
        <taxon>Embryophyta</taxon>
        <taxon>Tracheophyta</taxon>
        <taxon>Spermatophyta</taxon>
        <taxon>Magnoliopsida</taxon>
        <taxon>eudicotyledons</taxon>
        <taxon>Gunneridae</taxon>
        <taxon>Pentapetalae</taxon>
        <taxon>asterids</taxon>
        <taxon>campanulids</taxon>
        <taxon>Asterales</taxon>
        <taxon>Asteraceae</taxon>
        <taxon>Asteroideae</taxon>
        <taxon>Heliantheae alliance</taxon>
        <taxon>Eupatorieae</taxon>
        <taxon>Mikania</taxon>
    </lineage>
</organism>
<evidence type="ECO:0000256" key="4">
    <source>
        <dbReference type="ARBA" id="ARBA00023136"/>
    </source>
</evidence>
<keyword evidence="2 6" id="KW-0812">Transmembrane</keyword>
<feature type="transmembrane region" description="Helical" evidence="6">
    <location>
        <begin position="239"/>
        <end position="261"/>
    </location>
</feature>
<name>A0A5N6NAB1_9ASTR</name>
<dbReference type="AlphaFoldDB" id="A0A5N6NAB1"/>
<evidence type="ECO:0000256" key="2">
    <source>
        <dbReference type="ARBA" id="ARBA00022692"/>
    </source>
</evidence>